<sequence>MVQRKRRKTATAQLELNAVWFLITTTTTTIEYQCKTMSQATYDIYNCLKESGELWYEAYNIDAITQVTRSDTTE</sequence>
<reference evidence="1 2" key="1">
    <citation type="journal article" date="2018" name="Sci. Rep.">
        <title>Genomic signatures of local adaptation to the degree of environmental predictability in rotifers.</title>
        <authorList>
            <person name="Franch-Gras L."/>
            <person name="Hahn C."/>
            <person name="Garcia-Roger E.M."/>
            <person name="Carmona M.J."/>
            <person name="Serra M."/>
            <person name="Gomez A."/>
        </authorList>
    </citation>
    <scope>NUCLEOTIDE SEQUENCE [LARGE SCALE GENOMIC DNA]</scope>
    <source>
        <strain evidence="1">HYR1</strain>
    </source>
</reference>
<proteinExistence type="predicted"/>
<dbReference type="AlphaFoldDB" id="A0A3M7PJI6"/>
<dbReference type="EMBL" id="REGN01010385">
    <property type="protein sequence ID" value="RMZ99163.1"/>
    <property type="molecule type" value="Genomic_DNA"/>
</dbReference>
<protein>
    <submittedName>
        <fullName evidence="1">Uncharacterized protein</fullName>
    </submittedName>
</protein>
<keyword evidence="2" id="KW-1185">Reference proteome</keyword>
<accession>A0A3M7PJI6</accession>
<evidence type="ECO:0000313" key="2">
    <source>
        <dbReference type="Proteomes" id="UP000276133"/>
    </source>
</evidence>
<evidence type="ECO:0000313" key="1">
    <source>
        <dbReference type="EMBL" id="RMZ99163.1"/>
    </source>
</evidence>
<dbReference type="Proteomes" id="UP000276133">
    <property type="component" value="Unassembled WGS sequence"/>
</dbReference>
<gene>
    <name evidence="1" type="ORF">BpHYR1_026953</name>
</gene>
<name>A0A3M7PJI6_BRAPC</name>
<organism evidence="1 2">
    <name type="scientific">Brachionus plicatilis</name>
    <name type="common">Marine rotifer</name>
    <name type="synonym">Brachionus muelleri</name>
    <dbReference type="NCBI Taxonomy" id="10195"/>
    <lineage>
        <taxon>Eukaryota</taxon>
        <taxon>Metazoa</taxon>
        <taxon>Spiralia</taxon>
        <taxon>Gnathifera</taxon>
        <taxon>Rotifera</taxon>
        <taxon>Eurotatoria</taxon>
        <taxon>Monogononta</taxon>
        <taxon>Pseudotrocha</taxon>
        <taxon>Ploima</taxon>
        <taxon>Brachionidae</taxon>
        <taxon>Brachionus</taxon>
    </lineage>
</organism>
<comment type="caution">
    <text evidence="1">The sequence shown here is derived from an EMBL/GenBank/DDBJ whole genome shotgun (WGS) entry which is preliminary data.</text>
</comment>